<dbReference type="EMBL" id="JAPZVQ010000017">
    <property type="protein sequence ID" value="MDA1387575.1"/>
    <property type="molecule type" value="Genomic_DNA"/>
</dbReference>
<dbReference type="Pfam" id="PF10824">
    <property type="entry name" value="T7SS_ESX_EspC"/>
    <property type="match status" value="1"/>
</dbReference>
<dbReference type="GO" id="GO:0009306">
    <property type="term" value="P:protein secretion"/>
    <property type="evidence" value="ECO:0007669"/>
    <property type="project" value="InterPro"/>
</dbReference>
<protein>
    <submittedName>
        <fullName evidence="1">Type VII secretion target</fullName>
    </submittedName>
</protein>
<keyword evidence="4" id="KW-1185">Reference proteome</keyword>
<proteinExistence type="predicted"/>
<dbReference type="EMBL" id="JAVDYD010000001">
    <property type="protein sequence ID" value="MDR7336659.1"/>
    <property type="molecule type" value="Genomic_DNA"/>
</dbReference>
<organism evidence="1 3">
    <name type="scientific">Glycomyces lechevalierae</name>
    <dbReference type="NCBI Taxonomy" id="256034"/>
    <lineage>
        <taxon>Bacteria</taxon>
        <taxon>Bacillati</taxon>
        <taxon>Actinomycetota</taxon>
        <taxon>Actinomycetes</taxon>
        <taxon>Glycomycetales</taxon>
        <taxon>Glycomycetaceae</taxon>
        <taxon>Glycomyces</taxon>
    </lineage>
</organism>
<dbReference type="Proteomes" id="UP001183604">
    <property type="component" value="Unassembled WGS sequence"/>
</dbReference>
<reference evidence="2 4" key="2">
    <citation type="submission" date="2023-07" db="EMBL/GenBank/DDBJ databases">
        <title>Sequencing the genomes of 1000 actinobacteria strains.</title>
        <authorList>
            <person name="Klenk H.-P."/>
        </authorList>
    </citation>
    <scope>NUCLEOTIDE SEQUENCE [LARGE SCALE GENOMIC DNA]</scope>
    <source>
        <strain evidence="2 4">DSM 44724</strain>
    </source>
</reference>
<dbReference type="InterPro" id="IPR036689">
    <property type="entry name" value="ESAT-6-like_sf"/>
</dbReference>
<dbReference type="RefSeq" id="WP_270124080.1">
    <property type="nucleotide sequence ID" value="NZ_BAAAOM010000002.1"/>
</dbReference>
<dbReference type="SUPFAM" id="SSF140453">
    <property type="entry name" value="EsxAB dimer-like"/>
    <property type="match status" value="1"/>
</dbReference>
<comment type="caution">
    <text evidence="1">The sequence shown here is derived from an EMBL/GenBank/DDBJ whole genome shotgun (WGS) entry which is preliminary data.</text>
</comment>
<evidence type="ECO:0000313" key="2">
    <source>
        <dbReference type="EMBL" id="MDR7336659.1"/>
    </source>
</evidence>
<gene>
    <name evidence="2" type="ORF">J2S69_000378</name>
    <name evidence="1" type="ORF">O2L01_21455</name>
</gene>
<reference evidence="1" key="1">
    <citation type="submission" date="2022-12" db="EMBL/GenBank/DDBJ databases">
        <title>Gycomyces niveus sp.nov., a novel actinomycete isolated from soil in Shouguang.</title>
        <authorList>
            <person name="Yang X."/>
        </authorList>
    </citation>
    <scope>NUCLEOTIDE SEQUENCE</scope>
    <source>
        <strain evidence="1">DSM 44724</strain>
    </source>
</reference>
<dbReference type="AlphaFoldDB" id="A0A9X3PNZ6"/>
<evidence type="ECO:0000313" key="4">
    <source>
        <dbReference type="Proteomes" id="UP001183604"/>
    </source>
</evidence>
<sequence>MGEGYQVDPEQLRNLASRLSAFSEEFDALITASQAISQDDEAYGLLCSWMPAILEGRHQEFDEWVNFGQENMELLSQALAGTADDYEAADEANAKAFDNLSEGLGS</sequence>
<dbReference type="Proteomes" id="UP001145799">
    <property type="component" value="Unassembled WGS sequence"/>
</dbReference>
<evidence type="ECO:0000313" key="1">
    <source>
        <dbReference type="EMBL" id="MDA1387575.1"/>
    </source>
</evidence>
<accession>A0A9X3PNZ6</accession>
<name>A0A9X3PNZ6_9ACTN</name>
<dbReference type="InterPro" id="IPR022536">
    <property type="entry name" value="EspC"/>
</dbReference>
<evidence type="ECO:0000313" key="3">
    <source>
        <dbReference type="Proteomes" id="UP001145799"/>
    </source>
</evidence>